<dbReference type="SUPFAM" id="SSF74650">
    <property type="entry name" value="Galactose mutarotase-like"/>
    <property type="match status" value="1"/>
</dbReference>
<dbReference type="PANTHER" id="PTHR10091:SF0">
    <property type="entry name" value="GALACTOSE MUTAROTASE"/>
    <property type="match status" value="1"/>
</dbReference>
<feature type="active site" description="Proton donor" evidence="6">
    <location>
        <position position="189"/>
    </location>
</feature>
<evidence type="ECO:0000256" key="3">
    <source>
        <dbReference type="ARBA" id="ARBA00023235"/>
    </source>
</evidence>
<feature type="region of interest" description="Disordered" evidence="9">
    <location>
        <begin position="346"/>
        <end position="365"/>
    </location>
</feature>
<dbReference type="GO" id="GO:0006006">
    <property type="term" value="P:glucose metabolic process"/>
    <property type="evidence" value="ECO:0007669"/>
    <property type="project" value="TreeGrafter"/>
</dbReference>
<feature type="binding site" evidence="8">
    <location>
        <begin position="89"/>
        <end position="90"/>
    </location>
    <ligand>
        <name>beta-D-galactose</name>
        <dbReference type="ChEBI" id="CHEBI:27667"/>
    </ligand>
</feature>
<feature type="binding site" evidence="7">
    <location>
        <position position="262"/>
    </location>
    <ligand>
        <name>beta-D-galactose</name>
        <dbReference type="ChEBI" id="CHEBI:27667"/>
    </ligand>
</feature>
<dbReference type="PIRSF" id="PIRSF005096">
    <property type="entry name" value="GALM"/>
    <property type="match status" value="1"/>
</dbReference>
<feature type="active site" description="Proton acceptor" evidence="6">
    <location>
        <position position="322"/>
    </location>
</feature>
<name>A0A3N4R504_9ACTN</name>
<proteinExistence type="inferred from homology"/>
<evidence type="ECO:0000256" key="6">
    <source>
        <dbReference type="PIRSR" id="PIRSR005096-1"/>
    </source>
</evidence>
<dbReference type="InterPro" id="IPR015443">
    <property type="entry name" value="Aldose_1-epimerase"/>
</dbReference>
<dbReference type="NCBIfam" id="NF008277">
    <property type="entry name" value="PRK11055.1"/>
    <property type="match status" value="1"/>
</dbReference>
<dbReference type="InterPro" id="IPR047215">
    <property type="entry name" value="Galactose_mutarotase-like"/>
</dbReference>
<protein>
    <recommendedName>
        <fullName evidence="5">Aldose 1-epimerase</fullName>
        <ecNumber evidence="5">5.1.3.3</ecNumber>
    </recommendedName>
</protein>
<keyword evidence="11" id="KW-1185">Reference proteome</keyword>
<dbReference type="InterPro" id="IPR014718">
    <property type="entry name" value="GH-type_carb-bd"/>
</dbReference>
<comment type="pathway">
    <text evidence="1 5">Carbohydrate metabolism; hexose metabolism.</text>
</comment>
<dbReference type="GO" id="GO:0004034">
    <property type="term" value="F:aldose 1-epimerase activity"/>
    <property type="evidence" value="ECO:0007669"/>
    <property type="project" value="UniProtKB-EC"/>
</dbReference>
<keyword evidence="3 5" id="KW-0413">Isomerase</keyword>
<dbReference type="EMBL" id="RKQG01000003">
    <property type="protein sequence ID" value="RPE27676.1"/>
    <property type="molecule type" value="Genomic_DNA"/>
</dbReference>
<dbReference type="GO" id="GO:0005737">
    <property type="term" value="C:cytoplasm"/>
    <property type="evidence" value="ECO:0007669"/>
    <property type="project" value="TreeGrafter"/>
</dbReference>
<comment type="catalytic activity">
    <reaction evidence="5">
        <text>alpha-D-glucose = beta-D-glucose</text>
        <dbReference type="Rhea" id="RHEA:10264"/>
        <dbReference type="ChEBI" id="CHEBI:15903"/>
        <dbReference type="ChEBI" id="CHEBI:17925"/>
        <dbReference type="EC" id="5.1.3.3"/>
    </reaction>
</comment>
<evidence type="ECO:0000256" key="1">
    <source>
        <dbReference type="ARBA" id="ARBA00005028"/>
    </source>
</evidence>
<dbReference type="EC" id="5.1.3.3" evidence="5"/>
<dbReference type="InterPro" id="IPR011013">
    <property type="entry name" value="Gal_mutarotase_sf_dom"/>
</dbReference>
<dbReference type="RefSeq" id="WP_123821208.1">
    <property type="nucleotide sequence ID" value="NZ_JBEYIY010000030.1"/>
</dbReference>
<evidence type="ECO:0000256" key="9">
    <source>
        <dbReference type="SAM" id="MobiDB-lite"/>
    </source>
</evidence>
<dbReference type="AlphaFoldDB" id="A0A3N4R504"/>
<evidence type="ECO:0000256" key="2">
    <source>
        <dbReference type="ARBA" id="ARBA00006206"/>
    </source>
</evidence>
<dbReference type="Gene3D" id="2.70.98.10">
    <property type="match status" value="1"/>
</dbReference>
<evidence type="ECO:0000256" key="4">
    <source>
        <dbReference type="ARBA" id="ARBA00023277"/>
    </source>
</evidence>
<evidence type="ECO:0000256" key="7">
    <source>
        <dbReference type="PIRSR" id="PIRSR005096-2"/>
    </source>
</evidence>
<dbReference type="InterPro" id="IPR008183">
    <property type="entry name" value="Aldose_1/G6P_1-epimerase"/>
</dbReference>
<organism evidence="10 11">
    <name type="scientific">Kitasatospora cineracea</name>
    <dbReference type="NCBI Taxonomy" id="88074"/>
    <lineage>
        <taxon>Bacteria</taxon>
        <taxon>Bacillati</taxon>
        <taxon>Actinomycetota</taxon>
        <taxon>Actinomycetes</taxon>
        <taxon>Kitasatosporales</taxon>
        <taxon>Streptomycetaceae</taxon>
        <taxon>Kitasatospora</taxon>
    </lineage>
</organism>
<reference evidence="10 11" key="1">
    <citation type="submission" date="2018-11" db="EMBL/GenBank/DDBJ databases">
        <title>Sequencing the genomes of 1000 actinobacteria strains.</title>
        <authorList>
            <person name="Klenk H.-P."/>
        </authorList>
    </citation>
    <scope>NUCLEOTIDE SEQUENCE [LARGE SCALE GENOMIC DNA]</scope>
    <source>
        <strain evidence="10 11">DSM 44781</strain>
    </source>
</reference>
<evidence type="ECO:0000313" key="10">
    <source>
        <dbReference type="EMBL" id="RPE27676.1"/>
    </source>
</evidence>
<dbReference type="UniPathway" id="UPA00242"/>
<comment type="caution">
    <text evidence="10">The sequence shown here is derived from an EMBL/GenBank/DDBJ whole genome shotgun (WGS) entry which is preliminary data.</text>
</comment>
<comment type="similarity">
    <text evidence="2 5">Belongs to the aldose epimerase family.</text>
</comment>
<accession>A0A3N4R504</accession>
<sequence length="365" mass="39187">MPLPSATRAPSVHRSPFGVLPDGTPVDRWTLDAGTGVRAEVLDLGGILHRLEVPDPDGRPASVVLGHPDPAGYAADTAYLGALIGRYANRIAHGGFRLDGRVHRVPAADRGHALHGGPDGFHRRRWRATARPGPDAAALRLDLDSPHGDMGFPGRLRVTAVYTLDRHGTLRLDWTARADRPTPVNLTQHAYFRLSGPGGSSVLAHRLAVDADAYLPVDPTAVPLPGPPAPTAGTPFDLREPHPIGERLALPHPQLRAAGGYDHCWVLTPPPAPGVLRRAARLDDPAGGRRMEVWTTEPGLQVYTGNGLDGRPHPRHAGICLETQHFPDSPNRPDYPDTVLRPGAVRRSTTEFRFPHLPAPPGSPA</sequence>
<dbReference type="CDD" id="cd09019">
    <property type="entry name" value="galactose_mutarotase_like"/>
    <property type="match status" value="1"/>
</dbReference>
<dbReference type="PANTHER" id="PTHR10091">
    <property type="entry name" value="ALDOSE-1-EPIMERASE"/>
    <property type="match status" value="1"/>
</dbReference>
<evidence type="ECO:0000256" key="5">
    <source>
        <dbReference type="PIRNR" id="PIRNR005096"/>
    </source>
</evidence>
<keyword evidence="4 5" id="KW-0119">Carbohydrate metabolism</keyword>
<evidence type="ECO:0000256" key="8">
    <source>
        <dbReference type="PIRSR" id="PIRSR005096-3"/>
    </source>
</evidence>
<dbReference type="GO" id="GO:0033499">
    <property type="term" value="P:galactose catabolic process via UDP-galactose, Leloir pathway"/>
    <property type="evidence" value="ECO:0007669"/>
    <property type="project" value="TreeGrafter"/>
</dbReference>
<evidence type="ECO:0000313" key="11">
    <source>
        <dbReference type="Proteomes" id="UP000266906"/>
    </source>
</evidence>
<dbReference type="GO" id="GO:0030246">
    <property type="term" value="F:carbohydrate binding"/>
    <property type="evidence" value="ECO:0007669"/>
    <property type="project" value="InterPro"/>
</dbReference>
<dbReference type="Pfam" id="PF01263">
    <property type="entry name" value="Aldose_epim"/>
    <property type="match status" value="1"/>
</dbReference>
<dbReference type="Proteomes" id="UP000266906">
    <property type="component" value="Unassembled WGS sequence"/>
</dbReference>
<feature type="binding site" evidence="8">
    <location>
        <begin position="189"/>
        <end position="191"/>
    </location>
    <ligand>
        <name>beta-D-galactose</name>
        <dbReference type="ChEBI" id="CHEBI:27667"/>
    </ligand>
</feature>
<gene>
    <name evidence="10" type="ORF">EDD38_6962</name>
</gene>